<reference evidence="8 9" key="1">
    <citation type="submission" date="2019-06" db="EMBL/GenBank/DDBJ databases">
        <title>New taxonomy in bacterial strain CC-CFT640, isolated from vineyard.</title>
        <authorList>
            <person name="Lin S.-Y."/>
            <person name="Tsai C.-F."/>
            <person name="Young C.-C."/>
        </authorList>
    </citation>
    <scope>NUCLEOTIDE SEQUENCE [LARGE SCALE GENOMIC DNA]</scope>
    <source>
        <strain evidence="8 9">CC-CFT640</strain>
    </source>
</reference>
<keyword evidence="2 7" id="KW-0540">Nuclease</keyword>
<dbReference type="PANTHER" id="PTHR46986:SF1">
    <property type="entry name" value="ENDORIBONUCLEASE YBEY, CHLOROPLASTIC"/>
    <property type="match status" value="1"/>
</dbReference>
<keyword evidence="4 7" id="KW-0255">Endonuclease</keyword>
<evidence type="ECO:0000256" key="7">
    <source>
        <dbReference type="HAMAP-Rule" id="MF_00009"/>
    </source>
</evidence>
<feature type="binding site" evidence="7">
    <location>
        <position position="121"/>
    </location>
    <ligand>
        <name>Zn(2+)</name>
        <dbReference type="ChEBI" id="CHEBI:29105"/>
        <note>catalytic</note>
    </ligand>
</feature>
<dbReference type="NCBIfam" id="TIGR00043">
    <property type="entry name" value="rRNA maturation RNase YbeY"/>
    <property type="match status" value="1"/>
</dbReference>
<keyword evidence="7" id="KW-0690">Ribosome biogenesis</keyword>
<keyword evidence="3 7" id="KW-0479">Metal-binding</keyword>
<dbReference type="GO" id="GO:0005737">
    <property type="term" value="C:cytoplasm"/>
    <property type="evidence" value="ECO:0007669"/>
    <property type="project" value="UniProtKB-SubCell"/>
</dbReference>
<evidence type="ECO:0000256" key="6">
    <source>
        <dbReference type="ARBA" id="ARBA00022833"/>
    </source>
</evidence>
<sequence length="158" mass="17504">MSATIDIDIQDRLWLAQLRTARAICRRAAQAALHEAPRRPKTAAVLVIALAGDAAVRALNRDFRHKDKPTNVLSFPADARATLPGQPRFLGDIVLARQTVAREARAQRKRFADHLTHLVVHGTLHLLDYDHEVEAQAQRMEALEVRILAGLGVADPYA</sequence>
<keyword evidence="6 7" id="KW-0862">Zinc</keyword>
<evidence type="ECO:0000256" key="4">
    <source>
        <dbReference type="ARBA" id="ARBA00022759"/>
    </source>
</evidence>
<dbReference type="RefSeq" id="WP_147845224.1">
    <property type="nucleotide sequence ID" value="NZ_VDUZ01000002.1"/>
</dbReference>
<dbReference type="PANTHER" id="PTHR46986">
    <property type="entry name" value="ENDORIBONUCLEASE YBEY, CHLOROPLASTIC"/>
    <property type="match status" value="1"/>
</dbReference>
<keyword evidence="5 7" id="KW-0378">Hydrolase</keyword>
<feature type="binding site" evidence="7">
    <location>
        <position position="125"/>
    </location>
    <ligand>
        <name>Zn(2+)</name>
        <dbReference type="ChEBI" id="CHEBI:29105"/>
        <note>catalytic</note>
    </ligand>
</feature>
<dbReference type="Proteomes" id="UP000321638">
    <property type="component" value="Unassembled WGS sequence"/>
</dbReference>
<comment type="caution">
    <text evidence="8">The sequence shown here is derived from an EMBL/GenBank/DDBJ whole genome shotgun (WGS) entry which is preliminary data.</text>
</comment>
<keyword evidence="9" id="KW-1185">Reference proteome</keyword>
<comment type="similarity">
    <text evidence="1 7">Belongs to the endoribonuclease YbeY family.</text>
</comment>
<comment type="function">
    <text evidence="7">Single strand-specific metallo-endoribonuclease involved in late-stage 70S ribosome quality control and in maturation of the 3' terminus of the 16S rRNA.</text>
</comment>
<comment type="cofactor">
    <cofactor evidence="7">
        <name>Zn(2+)</name>
        <dbReference type="ChEBI" id="CHEBI:29105"/>
    </cofactor>
    <text evidence="7">Binds 1 zinc ion.</text>
</comment>
<dbReference type="EMBL" id="VDUZ01000002">
    <property type="protein sequence ID" value="TXL81868.1"/>
    <property type="molecule type" value="Genomic_DNA"/>
</dbReference>
<dbReference type="GO" id="GO:0004521">
    <property type="term" value="F:RNA endonuclease activity"/>
    <property type="evidence" value="ECO:0007669"/>
    <property type="project" value="UniProtKB-UniRule"/>
</dbReference>
<evidence type="ECO:0000256" key="3">
    <source>
        <dbReference type="ARBA" id="ARBA00022723"/>
    </source>
</evidence>
<evidence type="ECO:0000256" key="2">
    <source>
        <dbReference type="ARBA" id="ARBA00022722"/>
    </source>
</evidence>
<name>A0A5C8PU62_9HYPH</name>
<accession>A0A5C8PU62</accession>
<dbReference type="AlphaFoldDB" id="A0A5C8PU62"/>
<dbReference type="InterPro" id="IPR023091">
    <property type="entry name" value="MetalPrtase_cat_dom_sf_prd"/>
</dbReference>
<dbReference type="EC" id="3.1.-.-" evidence="7"/>
<evidence type="ECO:0000256" key="5">
    <source>
        <dbReference type="ARBA" id="ARBA00022801"/>
    </source>
</evidence>
<dbReference type="GO" id="GO:0008270">
    <property type="term" value="F:zinc ion binding"/>
    <property type="evidence" value="ECO:0007669"/>
    <property type="project" value="UniProtKB-UniRule"/>
</dbReference>
<keyword evidence="7" id="KW-0698">rRNA processing</keyword>
<evidence type="ECO:0000313" key="8">
    <source>
        <dbReference type="EMBL" id="TXL81868.1"/>
    </source>
</evidence>
<dbReference type="SUPFAM" id="SSF55486">
    <property type="entry name" value="Metalloproteases ('zincins'), catalytic domain"/>
    <property type="match status" value="1"/>
</dbReference>
<dbReference type="GO" id="GO:0006364">
    <property type="term" value="P:rRNA processing"/>
    <property type="evidence" value="ECO:0007669"/>
    <property type="project" value="UniProtKB-UniRule"/>
</dbReference>
<evidence type="ECO:0000313" key="9">
    <source>
        <dbReference type="Proteomes" id="UP000321638"/>
    </source>
</evidence>
<dbReference type="GO" id="GO:0004222">
    <property type="term" value="F:metalloendopeptidase activity"/>
    <property type="evidence" value="ECO:0007669"/>
    <property type="project" value="InterPro"/>
</dbReference>
<dbReference type="Gene3D" id="3.40.390.30">
    <property type="entry name" value="Metalloproteases ('zincins'), catalytic domain"/>
    <property type="match status" value="1"/>
</dbReference>
<dbReference type="InterPro" id="IPR002036">
    <property type="entry name" value="YbeY"/>
</dbReference>
<organism evidence="8 9">
    <name type="scientific">Vineibacter terrae</name>
    <dbReference type="NCBI Taxonomy" id="2586908"/>
    <lineage>
        <taxon>Bacteria</taxon>
        <taxon>Pseudomonadati</taxon>
        <taxon>Pseudomonadota</taxon>
        <taxon>Alphaproteobacteria</taxon>
        <taxon>Hyphomicrobiales</taxon>
        <taxon>Vineibacter</taxon>
    </lineage>
</organism>
<dbReference type="OrthoDB" id="9807740at2"/>
<keyword evidence="7" id="KW-0963">Cytoplasm</keyword>
<feature type="binding site" evidence="7">
    <location>
        <position position="131"/>
    </location>
    <ligand>
        <name>Zn(2+)</name>
        <dbReference type="ChEBI" id="CHEBI:29105"/>
        <note>catalytic</note>
    </ligand>
</feature>
<protein>
    <recommendedName>
        <fullName evidence="7">Endoribonuclease YbeY</fullName>
        <ecNumber evidence="7">3.1.-.-</ecNumber>
    </recommendedName>
</protein>
<dbReference type="Pfam" id="PF02130">
    <property type="entry name" value="YbeY"/>
    <property type="match status" value="1"/>
</dbReference>
<dbReference type="HAMAP" id="MF_00009">
    <property type="entry name" value="Endoribonucl_YbeY"/>
    <property type="match status" value="1"/>
</dbReference>
<comment type="subcellular location">
    <subcellularLocation>
        <location evidence="7">Cytoplasm</location>
    </subcellularLocation>
</comment>
<proteinExistence type="inferred from homology"/>
<gene>
    <name evidence="7 8" type="primary">ybeY</name>
    <name evidence="8" type="ORF">FHP25_02035</name>
</gene>
<evidence type="ECO:0000256" key="1">
    <source>
        <dbReference type="ARBA" id="ARBA00010875"/>
    </source>
</evidence>